<reference evidence="4 5" key="1">
    <citation type="submission" date="2018-06" db="EMBL/GenBank/DDBJ databases">
        <authorList>
            <consortium name="Pathogen Informatics"/>
            <person name="Doyle S."/>
        </authorList>
    </citation>
    <scope>NUCLEOTIDE SEQUENCE [LARGE SCALE GENOMIC DNA]</scope>
    <source>
        <strain evidence="4 5">NCTC13533</strain>
    </source>
</reference>
<proteinExistence type="predicted"/>
<accession>A0A376EDD5</accession>
<feature type="domain" description="MoxR-vWA-beta-propeller ternary system" evidence="2">
    <location>
        <begin position="706"/>
        <end position="788"/>
    </location>
</feature>
<gene>
    <name evidence="3" type="ORF">EG346_01835</name>
    <name evidence="4" type="ORF">NCTC13533_04203</name>
</gene>
<evidence type="ECO:0000313" key="4">
    <source>
        <dbReference type="EMBL" id="STD07248.1"/>
    </source>
</evidence>
<dbReference type="Pfam" id="PF19915">
    <property type="entry name" value="bpX0"/>
    <property type="match status" value="1"/>
</dbReference>
<dbReference type="STRING" id="297244.SAMN05421639_106145"/>
<dbReference type="EMBL" id="UFVQ01000003">
    <property type="protein sequence ID" value="STD07248.1"/>
    <property type="molecule type" value="Genomic_DNA"/>
</dbReference>
<dbReference type="RefSeq" id="WP_123876798.1">
    <property type="nucleotide sequence ID" value="NZ_CP033920.1"/>
</dbReference>
<sequence>MDLNEYFQSYENYFWEWETDEDIAGDSGYHDYNLISIPGVGAIAYRPYIMEILKELQPQGWPPFGALLMVLYAMQDGYTDFAGPMKHTATFHSIGNFDFTADKSIEFLEKIKSLNKVYKYGQNRIILLQTLFQDAHNRIAPGKAEMILNIYYKRPHMLAASAEKKYAGPSAINRDLSALQLLNEKFPTVQSIIDAMRDHIDEPELDDEVVEEEITVETDKDFIQQLIEEPKTFQVGSLIKRIWSGLRIPMRHLSPGEQPIGGISDMANKGDLHRMLLSEFANEDEVFMNRIANNEALYIQREIPPEENIFERVILVDTSLRNWGTPKVLAFASAIAVIRHPKAHSECKVFAMGQAGLPISLDKTEDVIENLNQVSPVLEVSEALGKFFNEEHTEKDIEVFFITHQENLADEKIRKVIHENRDRLKFLITTSSDGELNFYKHHKGARKHIQKIKLPLQELWANPPQRKLKATTVNGKKTDLPQNYPILFPTPSNKIAQFLYEGEFYILSSKKQLLKTYLSDNYYDRNSYDYYKTYHGCEVLIEDISVKPRGQFALAKNRQQQFILCQYQPDKKLISKLNLNTKEYSEINTTGLNIPNSYHLTYFGRSFYLHQPMNSSLYKINLEGNISVESVFNDDREIDKNIAKAETEVAKLDRSGMKIISNFNRLGINENNNLVISGNELSRLYDNSLNLYKNRCTIKILAEQNKNKFTFQDGSEIITDARGMLTFKSSNTGIPTFYIPSTEYGFLAVSTHTEYGGSEYYLPQQTLLKVKTLEEMYSQYLTAFIDQILDYGA</sequence>
<dbReference type="KEGG" id="ccau:EG346_01835"/>
<evidence type="ECO:0000313" key="3">
    <source>
        <dbReference type="EMBL" id="AZA47019.1"/>
    </source>
</evidence>
<feature type="domain" description="MoxR-vWA-beta-propeller ternary system" evidence="1">
    <location>
        <begin position="43"/>
        <end position="194"/>
    </location>
</feature>
<evidence type="ECO:0000259" key="2">
    <source>
        <dbReference type="Pfam" id="PF19917"/>
    </source>
</evidence>
<dbReference type="Proteomes" id="UP000273270">
    <property type="component" value="Chromosome"/>
</dbReference>
<accession>A0A3G6NJB7</accession>
<dbReference type="Pfam" id="PF19917">
    <property type="entry name" value="bpX1"/>
    <property type="match status" value="1"/>
</dbReference>
<dbReference type="InterPro" id="IPR045553">
    <property type="entry name" value="bpX1"/>
</dbReference>
<dbReference type="InterPro" id="IPR045554">
    <property type="entry name" value="bpX0"/>
</dbReference>
<reference evidence="3" key="3">
    <citation type="submission" date="2018-11" db="EMBL/GenBank/DDBJ databases">
        <title>Proposal to divide the Flavobacteriaceae and reorganize its genera based on Amino Acid Identity values calculated from whole genome sequences.</title>
        <authorList>
            <person name="Nicholson A.C."/>
            <person name="Gulvik C.A."/>
            <person name="Whitney A.M."/>
            <person name="Humrighouse B.W."/>
            <person name="Bell M."/>
            <person name="Holmes B."/>
            <person name="Steigerwalt A."/>
            <person name="Villarma A."/>
            <person name="Sheth M."/>
            <person name="Batra D."/>
            <person name="Pryor J."/>
            <person name="Bernardet J.-F."/>
            <person name="Hugo C."/>
            <person name="Kampfer P."/>
            <person name="Newman J."/>
            <person name="Mcquiston J.R."/>
        </authorList>
    </citation>
    <scope>NUCLEOTIDE SEQUENCE [LARGE SCALE GENOMIC DNA]</scope>
    <source>
        <strain evidence="3">G0188</strain>
    </source>
</reference>
<dbReference type="OrthoDB" id="780958at2"/>
<organism evidence="4 5">
    <name type="scientific">Chryseobacterium carnipullorum</name>
    <dbReference type="NCBI Taxonomy" id="1124835"/>
    <lineage>
        <taxon>Bacteria</taxon>
        <taxon>Pseudomonadati</taxon>
        <taxon>Bacteroidota</taxon>
        <taxon>Flavobacteriia</taxon>
        <taxon>Flavobacteriales</taxon>
        <taxon>Weeksellaceae</taxon>
        <taxon>Chryseobacterium group</taxon>
        <taxon>Chryseobacterium</taxon>
    </lineage>
</organism>
<reference evidence="6" key="2">
    <citation type="submission" date="2018-11" db="EMBL/GenBank/DDBJ databases">
        <title>Proposal to divide the Flavobacteriaceae and reorganize its genera based on Amino Acid Identity values calculated from whole genome sequences.</title>
        <authorList>
            <person name="Nicholson A.C."/>
            <person name="Gulvik C.A."/>
            <person name="Whitney A.M."/>
            <person name="Humrighouse B.W."/>
            <person name="Bell M."/>
            <person name="Holmes B."/>
            <person name="Steigerwalt A.G."/>
            <person name="Villarma A."/>
            <person name="Sheth M."/>
            <person name="Batra D."/>
            <person name="Pryor J."/>
            <person name="Bernardet J.-F."/>
            <person name="Hugo C."/>
            <person name="Kampfer P."/>
            <person name="Newman J."/>
            <person name="McQuiston J.R."/>
        </authorList>
    </citation>
    <scope>NUCLEOTIDE SEQUENCE [LARGE SCALE GENOMIC DNA]</scope>
    <source>
        <strain evidence="6">G0188</strain>
    </source>
</reference>
<dbReference type="AlphaFoldDB" id="A0A376EDD5"/>
<name>A0A376EDD5_CHRCU</name>
<evidence type="ECO:0000313" key="6">
    <source>
        <dbReference type="Proteomes" id="UP000273270"/>
    </source>
</evidence>
<evidence type="ECO:0000313" key="5">
    <source>
        <dbReference type="Proteomes" id="UP000255224"/>
    </source>
</evidence>
<keyword evidence="6" id="KW-1185">Reference proteome</keyword>
<dbReference type="EMBL" id="CP033920">
    <property type="protein sequence ID" value="AZA47019.1"/>
    <property type="molecule type" value="Genomic_DNA"/>
</dbReference>
<dbReference type="Proteomes" id="UP000255224">
    <property type="component" value="Unassembled WGS sequence"/>
</dbReference>
<evidence type="ECO:0000259" key="1">
    <source>
        <dbReference type="Pfam" id="PF19915"/>
    </source>
</evidence>
<protein>
    <submittedName>
        <fullName evidence="4">Uncharacterized protein</fullName>
    </submittedName>
</protein>